<comment type="caution">
    <text evidence="1">The sequence shown here is derived from an EMBL/GenBank/DDBJ whole genome shotgun (WGS) entry which is preliminary data.</text>
</comment>
<evidence type="ECO:0000313" key="2">
    <source>
        <dbReference type="Proteomes" id="UP000805649"/>
    </source>
</evidence>
<sequence>MVYYGALSKGCQRCRKRKVKCDQRQPGCLKCEKGKKPCPGYRDLADVLFRDERQRIKNRFYEKLHTERGVTPAANLQLCATHFTTMTEVHTPEHPTPSSVEIPLTQPLEDRAANFFFAYYTTTGPPFCDTYQAWLAQAYLQESHSNLVRATIQAVGMAAISNVFNAPDVVLKAKDRYCQALKATNLALRDPYQTTEDSTLIAILLLGLFETVTFENSRSYHTWASHIEGATALLHLRGQDQFSRELGIQLYIQFRNQILQACMQRGSRVPPALVEVTAEFENSKFGKHYNSMRAGSLALVGFRIVNIRAEIKNQRILDPDKVWQLALDINDDLHSWAILQTKRAYYQTEAVENSTGKYFNGKRHIYTSEWGAQVWNNWRSMMILNSQVILDYVDKQRFGDDFGKEMMRSDIISTIQSLSEEICISTSNLSGSPRASSMIWPLYIVSQEEVNSAEVRSWAADQLHGIKISLGIKQAAVLADDACPNWRELELMSSFSSQPLNMPSNFPQ</sequence>
<evidence type="ECO:0000313" key="1">
    <source>
        <dbReference type="EMBL" id="KAL0935181.1"/>
    </source>
</evidence>
<organism evidence="1 2">
    <name type="scientific">Colletotrichum truncatum</name>
    <name type="common">Anthracnose fungus</name>
    <name type="synonym">Colletotrichum capsici</name>
    <dbReference type="NCBI Taxonomy" id="5467"/>
    <lineage>
        <taxon>Eukaryota</taxon>
        <taxon>Fungi</taxon>
        <taxon>Dikarya</taxon>
        <taxon>Ascomycota</taxon>
        <taxon>Pezizomycotina</taxon>
        <taxon>Sordariomycetes</taxon>
        <taxon>Hypocreomycetidae</taxon>
        <taxon>Glomerellales</taxon>
        <taxon>Glomerellaceae</taxon>
        <taxon>Colletotrichum</taxon>
        <taxon>Colletotrichum truncatum species complex</taxon>
    </lineage>
</organism>
<dbReference type="EMBL" id="VUJX02000006">
    <property type="protein sequence ID" value="KAL0935181.1"/>
    <property type="molecule type" value="Genomic_DNA"/>
</dbReference>
<name>A0ACC3YUN3_COLTU</name>
<dbReference type="Proteomes" id="UP000805649">
    <property type="component" value="Unassembled WGS sequence"/>
</dbReference>
<reference evidence="1 2" key="1">
    <citation type="journal article" date="2020" name="Phytopathology">
        <title>Genome Sequence Resources of Colletotrichum truncatum, C. plurivorum, C. musicola, and C. sojae: Four Species Pathogenic to Soybean (Glycine max).</title>
        <authorList>
            <person name="Rogerio F."/>
            <person name="Boufleur T.R."/>
            <person name="Ciampi-Guillardi M."/>
            <person name="Sukno S.A."/>
            <person name="Thon M.R."/>
            <person name="Massola Junior N.S."/>
            <person name="Baroncelli R."/>
        </authorList>
    </citation>
    <scope>NUCLEOTIDE SEQUENCE [LARGE SCALE GENOMIC DNA]</scope>
    <source>
        <strain evidence="1 2">CMES1059</strain>
    </source>
</reference>
<gene>
    <name evidence="1" type="ORF">CTRU02_209772</name>
</gene>
<keyword evidence="2" id="KW-1185">Reference proteome</keyword>
<accession>A0ACC3YUN3</accession>
<proteinExistence type="predicted"/>
<protein>
    <submittedName>
        <fullName evidence="1">Fungal specific transcription factor domain-containing protein</fullName>
    </submittedName>
</protein>